<reference evidence="2 3" key="1">
    <citation type="submission" date="2022-12" db="EMBL/GenBank/DDBJ databases">
        <title>Chromosome-level genome of Tegillarca granosa.</title>
        <authorList>
            <person name="Kim J."/>
        </authorList>
    </citation>
    <scope>NUCLEOTIDE SEQUENCE [LARGE SCALE GENOMIC DNA]</scope>
    <source>
        <strain evidence="2">Teg-2019</strain>
        <tissue evidence="2">Adductor muscle</tissue>
    </source>
</reference>
<comment type="caution">
    <text evidence="2">The sequence shown here is derived from an EMBL/GenBank/DDBJ whole genome shotgun (WGS) entry which is preliminary data.</text>
</comment>
<proteinExistence type="predicted"/>
<gene>
    <name evidence="2" type="ORF">KUTeg_015006</name>
</gene>
<keyword evidence="3" id="KW-1185">Reference proteome</keyword>
<feature type="compositionally biased region" description="Basic and acidic residues" evidence="1">
    <location>
        <begin position="169"/>
        <end position="186"/>
    </location>
</feature>
<dbReference type="EMBL" id="JARBDR010000793">
    <property type="protein sequence ID" value="KAJ8306922.1"/>
    <property type="molecule type" value="Genomic_DNA"/>
</dbReference>
<accession>A0ABQ9ENV4</accession>
<sequence>MFYLGHQSINYKTPLTVLNIHSPIRRISNFEFLDEFTILIIGWIFTCELTPINGLLLGSRVDYLVKPDYKVSQLWIIPGKVHWIIIVKKRNILNRDQLGIHVKTCEFEIYWNFNRGNGFIYKFMKKSDRELEINDWILRKDKMWSWLKFWSKKPKTEIKEEYQKEYKKAQTMREKGQVNFDSEKDKNRHNHTLSISRSGRFRSKRRERGAILDQPDFFEGNVNKQAFKDSTNSKNLPPPPKPPNNTYRDIHPHQNPNQNAYVAEQVVHL</sequence>
<feature type="region of interest" description="Disordered" evidence="1">
    <location>
        <begin position="227"/>
        <end position="255"/>
    </location>
</feature>
<evidence type="ECO:0000313" key="2">
    <source>
        <dbReference type="EMBL" id="KAJ8306922.1"/>
    </source>
</evidence>
<organism evidence="2 3">
    <name type="scientific">Tegillarca granosa</name>
    <name type="common">Malaysian cockle</name>
    <name type="synonym">Anadara granosa</name>
    <dbReference type="NCBI Taxonomy" id="220873"/>
    <lineage>
        <taxon>Eukaryota</taxon>
        <taxon>Metazoa</taxon>
        <taxon>Spiralia</taxon>
        <taxon>Lophotrochozoa</taxon>
        <taxon>Mollusca</taxon>
        <taxon>Bivalvia</taxon>
        <taxon>Autobranchia</taxon>
        <taxon>Pteriomorphia</taxon>
        <taxon>Arcoida</taxon>
        <taxon>Arcoidea</taxon>
        <taxon>Arcidae</taxon>
        <taxon>Tegillarca</taxon>
    </lineage>
</organism>
<evidence type="ECO:0008006" key="4">
    <source>
        <dbReference type="Google" id="ProtNLM"/>
    </source>
</evidence>
<dbReference type="Proteomes" id="UP001217089">
    <property type="component" value="Unassembled WGS sequence"/>
</dbReference>
<evidence type="ECO:0000256" key="1">
    <source>
        <dbReference type="SAM" id="MobiDB-lite"/>
    </source>
</evidence>
<feature type="region of interest" description="Disordered" evidence="1">
    <location>
        <begin position="169"/>
        <end position="206"/>
    </location>
</feature>
<name>A0ABQ9ENV4_TEGGR</name>
<protein>
    <recommendedName>
        <fullName evidence="4">Ycf1</fullName>
    </recommendedName>
</protein>
<evidence type="ECO:0000313" key="3">
    <source>
        <dbReference type="Proteomes" id="UP001217089"/>
    </source>
</evidence>